<dbReference type="InterPro" id="IPR000313">
    <property type="entry name" value="PWWP_dom"/>
</dbReference>
<dbReference type="Pfam" id="PF00855">
    <property type="entry name" value="PWWP"/>
    <property type="match status" value="1"/>
</dbReference>
<feature type="domain" description="PWWP" evidence="1">
    <location>
        <begin position="153"/>
        <end position="216"/>
    </location>
</feature>
<dbReference type="SUPFAM" id="SSF63748">
    <property type="entry name" value="Tudor/PWWP/MBT"/>
    <property type="match status" value="1"/>
</dbReference>
<evidence type="ECO:0000313" key="2">
    <source>
        <dbReference type="EMBL" id="KAF0690666.1"/>
    </source>
</evidence>
<reference evidence="3 4" key="1">
    <citation type="submission" date="2019-03" db="EMBL/GenBank/DDBJ databases">
        <authorList>
            <person name="Gaulin E."/>
            <person name="Dumas B."/>
        </authorList>
    </citation>
    <scope>NUCLEOTIDE SEQUENCE [LARGE SCALE GENOMIC DNA]</scope>
    <source>
        <strain evidence="3">CBS 568.67</strain>
    </source>
</reference>
<dbReference type="AlphaFoldDB" id="A0A485LCI3"/>
<dbReference type="Proteomes" id="UP000332933">
    <property type="component" value="Unassembled WGS sequence"/>
</dbReference>
<accession>A0A485LCI3</accession>
<sequence length="422" mass="47344">MAETPPSCVFPAAPVNALAWLRPLSGYLWWPVFVYGLVDNMTPRVGKPSSSHPSGLCFVYVFGARQSATHPIRDLVPWEHPMRDAYSQGHPESAKDKPGIEQAFARAMLEVRAYDALPHPRRPPPRFSNVFATRPSMQLPKVPPRASFVVIALESLAWAKLTGFPWLPAFVLDPSRMTLRHAAWTAESDALGALLATAKANPYTHRLVYYFQSHNFGLHHDKSLPPTIKRWFCKDHATHMKGLPCRIKERKRRFKAQVATALDEVVDFKKAKQSVFDLPGMDAFKPATSSQTVVARAHEETVPSNALGWIQDEGHPWMPVFAYSLETVLAPRHVWDAMDVNEINVAKQSPDLYRLLHHFGSDRISLHPSHLVQPWQCPDAGFYLQGLVPQGTAFSSRDMGRFDNAMMAVEVGRSFARIASRG</sequence>
<keyword evidence="4" id="KW-1185">Reference proteome</keyword>
<evidence type="ECO:0000313" key="4">
    <source>
        <dbReference type="Proteomes" id="UP000332933"/>
    </source>
</evidence>
<reference evidence="2" key="2">
    <citation type="submission" date="2019-06" db="EMBL/GenBank/DDBJ databases">
        <title>Genomics analysis of Aphanomyces spp. identifies a new class of oomycete effector associated with host adaptation.</title>
        <authorList>
            <person name="Gaulin E."/>
        </authorList>
    </citation>
    <scope>NUCLEOTIDE SEQUENCE</scope>
    <source>
        <strain evidence="2">CBS 578.67</strain>
    </source>
</reference>
<dbReference type="EMBL" id="VJMH01006357">
    <property type="protein sequence ID" value="KAF0690666.1"/>
    <property type="molecule type" value="Genomic_DNA"/>
</dbReference>
<organism evidence="3 4">
    <name type="scientific">Aphanomyces stellatus</name>
    <dbReference type="NCBI Taxonomy" id="120398"/>
    <lineage>
        <taxon>Eukaryota</taxon>
        <taxon>Sar</taxon>
        <taxon>Stramenopiles</taxon>
        <taxon>Oomycota</taxon>
        <taxon>Saprolegniomycetes</taxon>
        <taxon>Saprolegniales</taxon>
        <taxon>Verrucalvaceae</taxon>
        <taxon>Aphanomyces</taxon>
    </lineage>
</organism>
<dbReference type="EMBL" id="CAADRA010006378">
    <property type="protein sequence ID" value="VFT94712.1"/>
    <property type="molecule type" value="Genomic_DNA"/>
</dbReference>
<evidence type="ECO:0000313" key="3">
    <source>
        <dbReference type="EMBL" id="VFT94712.1"/>
    </source>
</evidence>
<evidence type="ECO:0000259" key="1">
    <source>
        <dbReference type="PROSITE" id="PS50812"/>
    </source>
</evidence>
<name>A0A485LCI3_9STRA</name>
<dbReference type="PROSITE" id="PS50812">
    <property type="entry name" value="PWWP"/>
    <property type="match status" value="1"/>
</dbReference>
<proteinExistence type="predicted"/>
<protein>
    <submittedName>
        <fullName evidence="3">Aste57867_17972 protein</fullName>
    </submittedName>
</protein>
<dbReference type="OrthoDB" id="76733at2759"/>
<dbReference type="Gene3D" id="2.30.30.140">
    <property type="match status" value="2"/>
</dbReference>
<dbReference type="CDD" id="cd05162">
    <property type="entry name" value="PWWP"/>
    <property type="match status" value="1"/>
</dbReference>
<gene>
    <name evidence="3" type="primary">Aste57867_17972</name>
    <name evidence="2" type="ORF">As57867_017910</name>
    <name evidence="3" type="ORF">ASTE57867_17972</name>
</gene>